<dbReference type="Pfam" id="PF15495">
    <property type="entry name" value="Fimbrillin_C"/>
    <property type="match status" value="1"/>
</dbReference>
<dbReference type="Gene3D" id="2.60.40.3690">
    <property type="match status" value="1"/>
</dbReference>
<name>C3JCX0_POREA</name>
<dbReference type="Gene3D" id="1.10.20.150">
    <property type="match status" value="1"/>
</dbReference>
<keyword evidence="1" id="KW-0732">Signal</keyword>
<gene>
    <name evidence="3" type="ORF">POREN0001_0653</name>
</gene>
<protein>
    <recommendedName>
        <fullName evidence="2">Minor fimbrium subunit Mfa1 C-terminal domain-containing protein</fullName>
    </recommendedName>
</protein>
<organism evidence="3 4">
    <name type="scientific">Porphyromonas endodontalis (strain ATCC 35406 / DSM 24491 / JCM 8526 / CCUG 16442 / BCRC 14492 / NCTC 13058 / HG 370)</name>
    <name type="common">Bacteroides endodontalis</name>
    <dbReference type="NCBI Taxonomy" id="553175"/>
    <lineage>
        <taxon>Bacteria</taxon>
        <taxon>Pseudomonadati</taxon>
        <taxon>Bacteroidota</taxon>
        <taxon>Bacteroidia</taxon>
        <taxon>Bacteroidales</taxon>
        <taxon>Porphyromonadaceae</taxon>
        <taxon>Porphyromonas</taxon>
    </lineage>
</organism>
<feature type="signal peptide" evidence="1">
    <location>
        <begin position="1"/>
        <end position="22"/>
    </location>
</feature>
<dbReference type="Proteomes" id="UP000004295">
    <property type="component" value="Unassembled WGS sequence"/>
</dbReference>
<feature type="chain" id="PRO_5002928053" description="Minor fimbrium subunit Mfa1 C-terminal domain-containing protein" evidence="1">
    <location>
        <begin position="23"/>
        <end position="491"/>
    </location>
</feature>
<dbReference type="EMBL" id="ACNN01000036">
    <property type="protein sequence ID" value="EEN81923.1"/>
    <property type="molecule type" value="Genomic_DNA"/>
</dbReference>
<evidence type="ECO:0000313" key="3">
    <source>
        <dbReference type="EMBL" id="EEN81923.1"/>
    </source>
</evidence>
<reference evidence="3 4" key="1">
    <citation type="submission" date="2009-04" db="EMBL/GenBank/DDBJ databases">
        <authorList>
            <person name="Sebastian Y."/>
            <person name="Madupu R."/>
            <person name="Durkin A.S."/>
            <person name="Torralba M."/>
            <person name="Methe B."/>
            <person name="Sutton G.G."/>
            <person name="Strausberg R.L."/>
            <person name="Nelson K.E."/>
        </authorList>
    </citation>
    <scope>NUCLEOTIDE SEQUENCE [LARGE SCALE GENOMIC DNA]</scope>
    <source>
        <strain evidence="4">ATCC 35406 / BCRC 14492 / JCM 8526 / NCTC 13058 / HG 370</strain>
    </source>
</reference>
<evidence type="ECO:0000259" key="2">
    <source>
        <dbReference type="Pfam" id="PF15495"/>
    </source>
</evidence>
<evidence type="ECO:0000256" key="1">
    <source>
        <dbReference type="SAM" id="SignalP"/>
    </source>
</evidence>
<sequence>MYMKSTAKILFGGLFMGVLLLACHTSSPNKGKTTTSSADSAYISFSLDCPQGVLRDGSEDPIHQVRCLSLYIFDGDKPESKLFGIKKLEGNMASPTPIKLVRKECYILSFVNVTETLERKLQGYTQLKDFREAIKGDIAYLADLEGGKFRSVTMSPVNSAPCHVTEDQFSETIEGLGGKPACKLEVEPMLARVFAYGTPRVANQEALLLDENISFRTICFSRDFDLIRRTKMEGEVQPLAKDYAYSPGYEEIKAQSAGALTDEFIGKYRVAPNPTLSFVSVGKDRNSTDLSNKRLYIKETTCPPNHFLVSLIPHIVVRAKVVPKSLKDQLGTEEGWIRYKGGAMRESAFASLVQEVLKNIDAYDKPVNGMPSGFLEALKQGLKDSKKKGLITVRKASFTINEIQFYHQSYNYYLLPIRHFGQTEAPLWNSFGRYGVVRNNEYAIHLNTILGFGSNLFPDKLTTDRIAEKSSLSFTLTVKELSSHTIEADLE</sequence>
<comment type="caution">
    <text evidence="3">The sequence shown here is derived from an EMBL/GenBank/DDBJ whole genome shotgun (WGS) entry which is preliminary data.</text>
</comment>
<proteinExistence type="predicted"/>
<dbReference type="PROSITE" id="PS51257">
    <property type="entry name" value="PROKAR_LIPOPROTEIN"/>
    <property type="match status" value="1"/>
</dbReference>
<keyword evidence="4" id="KW-1185">Reference proteome</keyword>
<accession>C3JCX0</accession>
<dbReference type="AlphaFoldDB" id="C3JCX0"/>
<evidence type="ECO:0000313" key="4">
    <source>
        <dbReference type="Proteomes" id="UP000004295"/>
    </source>
</evidence>
<dbReference type="InterPro" id="IPR029140">
    <property type="entry name" value="Mfa1_C"/>
</dbReference>
<feature type="domain" description="Minor fimbrium subunit Mfa1 C-terminal" evidence="2">
    <location>
        <begin position="404"/>
        <end position="484"/>
    </location>
</feature>